<dbReference type="Proteomes" id="UP000292535">
    <property type="component" value="Unassembled WGS sequence"/>
</dbReference>
<dbReference type="Gene3D" id="3.40.50.1100">
    <property type="match status" value="2"/>
</dbReference>
<name>A0A4Q5AG30_9BIFI</name>
<dbReference type="GO" id="GO:0004794">
    <property type="term" value="F:threonine deaminase activity"/>
    <property type="evidence" value="ECO:0007669"/>
    <property type="project" value="UniProtKB-EC"/>
</dbReference>
<evidence type="ECO:0000313" key="14">
    <source>
        <dbReference type="EMBL" id="RYQ26958.1"/>
    </source>
</evidence>
<comment type="similarity">
    <text evidence="4">Belongs to the serine/threonine dehydratase family.</text>
</comment>
<dbReference type="CDD" id="cd01562">
    <property type="entry name" value="Thr-dehyd"/>
    <property type="match status" value="1"/>
</dbReference>
<dbReference type="PANTHER" id="PTHR48078:SF6">
    <property type="entry name" value="L-THREONINE DEHYDRATASE CATABOLIC TDCB"/>
    <property type="match status" value="1"/>
</dbReference>
<gene>
    <name evidence="14" type="ORF">PG2032B_0002</name>
</gene>
<evidence type="ECO:0000256" key="7">
    <source>
        <dbReference type="ARBA" id="ARBA00022248"/>
    </source>
</evidence>
<evidence type="ECO:0000256" key="11">
    <source>
        <dbReference type="ARBA" id="ARBA00025527"/>
    </source>
</evidence>
<sequence length="434" mass="46936">MRHFENRNLQYPLMEQKDVLQAMRHDHAAQLKLAAERLDGTARHTEIIESPVLSEMTGHTILLKPENLQVTGSFKIRGAYNKIASLADEELERGIVTASAGNHAQGVAYAARERGAKATILMPEITPPLKVDATKAYGADVVLHGEVFDEAAAYAIELSQNEGMTYVPPFDDYEVLCGQGTIGMEILEDVPNVTDVVVPLGGGGLGAGVALAIKTFRPDVRVIGAIPEGSPAWRKSLDAGRVMAADKVVTSAEGVAVRRPGDLTFALLNEFLDDLVEVSERDINEMILLMLEKHKMVVEAAGAVSLAALEHLNLRSRKFAEAEGDHVVVPIMSGGNIDTVTIGAVIQKGMIARGRIMNFEVELPDTPGQLVKVATILAKARANVIALDHDQFKANGHYTNSVALGVTVETNGPEHIEQVLQMMREAGYTPKRIY</sequence>
<dbReference type="GO" id="GO:0003941">
    <property type="term" value="F:L-serine ammonia-lyase activity"/>
    <property type="evidence" value="ECO:0007669"/>
    <property type="project" value="TreeGrafter"/>
</dbReference>
<dbReference type="InterPro" id="IPR005789">
    <property type="entry name" value="Thr_deHydtase_catblc"/>
</dbReference>
<dbReference type="CDD" id="cd04886">
    <property type="entry name" value="ACT_ThrD-II-like"/>
    <property type="match status" value="1"/>
</dbReference>
<feature type="domain" description="ACT" evidence="13">
    <location>
        <begin position="358"/>
        <end position="434"/>
    </location>
</feature>
<dbReference type="PROSITE" id="PS51671">
    <property type="entry name" value="ACT"/>
    <property type="match status" value="1"/>
</dbReference>
<evidence type="ECO:0000259" key="13">
    <source>
        <dbReference type="PROSITE" id="PS51671"/>
    </source>
</evidence>
<evidence type="ECO:0000256" key="10">
    <source>
        <dbReference type="ARBA" id="ARBA00023239"/>
    </source>
</evidence>
<dbReference type="InterPro" id="IPR000634">
    <property type="entry name" value="Ser/Thr_deHydtase_PyrdxlP-BS"/>
</dbReference>
<evidence type="ECO:0000256" key="4">
    <source>
        <dbReference type="ARBA" id="ARBA00010869"/>
    </source>
</evidence>
<dbReference type="EC" id="4.3.1.19" evidence="6"/>
<dbReference type="GO" id="GO:0006567">
    <property type="term" value="P:L-threonine catabolic process"/>
    <property type="evidence" value="ECO:0007669"/>
    <property type="project" value="InterPro"/>
</dbReference>
<evidence type="ECO:0000256" key="6">
    <source>
        <dbReference type="ARBA" id="ARBA00012096"/>
    </source>
</evidence>
<dbReference type="EMBL" id="RYUQ01000001">
    <property type="protein sequence ID" value="RYQ26958.1"/>
    <property type="molecule type" value="Genomic_DNA"/>
</dbReference>
<comment type="caution">
    <text evidence="14">The sequence shown here is derived from an EMBL/GenBank/DDBJ whole genome shotgun (WGS) entry which is preliminary data.</text>
</comment>
<dbReference type="PROSITE" id="PS00165">
    <property type="entry name" value="DEHYDRATASE_SER_THR"/>
    <property type="match status" value="1"/>
</dbReference>
<evidence type="ECO:0000256" key="8">
    <source>
        <dbReference type="ARBA" id="ARBA00022533"/>
    </source>
</evidence>
<comment type="cofactor">
    <cofactor evidence="2">
        <name>pyridoxal 5'-phosphate</name>
        <dbReference type="ChEBI" id="CHEBI:597326"/>
    </cofactor>
</comment>
<dbReference type="InterPro" id="IPR002912">
    <property type="entry name" value="ACT_dom"/>
</dbReference>
<comment type="function">
    <text evidence="11">Catalyzes the anaerobic formation of alpha-ketobutyrate and ammonia from threonine in a two-step reaction. The first step involved a dehydration of threonine and a production of enamine intermediates (aminocrotonate), which tautomerizes to its imine form (iminobutyrate). Both intermediates are unstable and short-lived. The second step is the nonenzymatic hydrolysis of the enamine/imine intermediates to form 2-ketobutyrate and free ammonia. In the low water environment of the cell, the second step is accelerated by RidA.</text>
</comment>
<dbReference type="GO" id="GO:0006565">
    <property type="term" value="P:L-serine catabolic process"/>
    <property type="evidence" value="ECO:0007669"/>
    <property type="project" value="TreeGrafter"/>
</dbReference>
<dbReference type="InterPro" id="IPR036052">
    <property type="entry name" value="TrpB-like_PALP_sf"/>
</dbReference>
<evidence type="ECO:0000256" key="9">
    <source>
        <dbReference type="ARBA" id="ARBA00022898"/>
    </source>
</evidence>
<evidence type="ECO:0000256" key="2">
    <source>
        <dbReference type="ARBA" id="ARBA00001933"/>
    </source>
</evidence>
<evidence type="ECO:0000313" key="15">
    <source>
        <dbReference type="Proteomes" id="UP000292535"/>
    </source>
</evidence>
<reference evidence="14 15" key="1">
    <citation type="submission" date="2018-12" db="EMBL/GenBank/DDBJ databases">
        <title>Unveiling genomic diversity among members of the Bifidobacterium pseudolongum species, a widely distributed gut commensal of the animal kingdom.</title>
        <authorList>
            <person name="Lugli G.A."/>
            <person name="Duranti S."/>
            <person name="Albert K."/>
            <person name="Mancabelli L."/>
            <person name="Napoli S."/>
            <person name="Viappiani A."/>
            <person name="Anzalone R."/>
            <person name="Longhi G."/>
            <person name="Milani C."/>
            <person name="Turroni F."/>
            <person name="Alessandri G."/>
            <person name="Sela D.A."/>
            <person name="Van Sinderen D."/>
            <person name="Ventura M."/>
        </authorList>
    </citation>
    <scope>NUCLEOTIDE SEQUENCE [LARGE SCALE GENOMIC DNA]</scope>
    <source>
        <strain evidence="14 15">2032B</strain>
    </source>
</reference>
<dbReference type="Pfam" id="PF00291">
    <property type="entry name" value="PALP"/>
    <property type="match status" value="1"/>
</dbReference>
<accession>A0A4Q5AG30</accession>
<keyword evidence="8" id="KW-0021">Allosteric enzyme</keyword>
<dbReference type="FunFam" id="3.40.50.1100:FF:000005">
    <property type="entry name" value="Threonine dehydratase catabolic"/>
    <property type="match status" value="1"/>
</dbReference>
<dbReference type="InterPro" id="IPR044561">
    <property type="entry name" value="ACT_ThrD-II-like"/>
</dbReference>
<dbReference type="GO" id="GO:0009097">
    <property type="term" value="P:isoleucine biosynthetic process"/>
    <property type="evidence" value="ECO:0007669"/>
    <property type="project" value="TreeGrafter"/>
</dbReference>
<comment type="pathway">
    <text evidence="3">Amino-acid degradation; L-threonine degradation via propanoate pathway; propanoate from L-threonine: step 1/4.</text>
</comment>
<keyword evidence="10" id="KW-0456">Lyase</keyword>
<dbReference type="AlphaFoldDB" id="A0A4Q5AG30"/>
<evidence type="ECO:0000256" key="1">
    <source>
        <dbReference type="ARBA" id="ARBA00001274"/>
    </source>
</evidence>
<evidence type="ECO:0000256" key="3">
    <source>
        <dbReference type="ARBA" id="ARBA00004958"/>
    </source>
</evidence>
<organism evidence="14 15">
    <name type="scientific">Bifidobacterium pseudolongum subsp. globosum</name>
    <dbReference type="NCBI Taxonomy" id="1690"/>
    <lineage>
        <taxon>Bacteria</taxon>
        <taxon>Bacillati</taxon>
        <taxon>Actinomycetota</taxon>
        <taxon>Actinomycetes</taxon>
        <taxon>Bifidobacteriales</taxon>
        <taxon>Bifidobacteriaceae</taxon>
        <taxon>Bifidobacterium</taxon>
    </lineage>
</organism>
<comment type="catalytic activity">
    <reaction evidence="1">
        <text>L-threonine = 2-oxobutanoate + NH4(+)</text>
        <dbReference type="Rhea" id="RHEA:22108"/>
        <dbReference type="ChEBI" id="CHEBI:16763"/>
        <dbReference type="ChEBI" id="CHEBI:28938"/>
        <dbReference type="ChEBI" id="CHEBI:57926"/>
        <dbReference type="EC" id="4.3.1.19"/>
    </reaction>
</comment>
<protein>
    <recommendedName>
        <fullName evidence="7">L-threonine dehydratase catabolic TdcB</fullName>
        <ecNumber evidence="6">4.3.1.19</ecNumber>
    </recommendedName>
    <alternativeName>
        <fullName evidence="12">Threonine deaminase</fullName>
    </alternativeName>
</protein>
<dbReference type="InterPro" id="IPR001926">
    <property type="entry name" value="TrpB-like_PALP"/>
</dbReference>
<comment type="subunit">
    <text evidence="5">In the native structure, TdcB is in a dimeric form, whereas in the TdcB-AMP complex, it exists in a tetrameric form (dimer of dimers).</text>
</comment>
<dbReference type="SUPFAM" id="SSF53686">
    <property type="entry name" value="Tryptophan synthase beta subunit-like PLP-dependent enzymes"/>
    <property type="match status" value="1"/>
</dbReference>
<proteinExistence type="inferred from homology"/>
<dbReference type="GO" id="GO:0030170">
    <property type="term" value="F:pyridoxal phosphate binding"/>
    <property type="evidence" value="ECO:0007669"/>
    <property type="project" value="InterPro"/>
</dbReference>
<dbReference type="InterPro" id="IPR050147">
    <property type="entry name" value="Ser/Thr_Dehydratase"/>
</dbReference>
<evidence type="ECO:0000256" key="5">
    <source>
        <dbReference type="ARBA" id="ARBA00011447"/>
    </source>
</evidence>
<evidence type="ECO:0000256" key="12">
    <source>
        <dbReference type="ARBA" id="ARBA00031427"/>
    </source>
</evidence>
<keyword evidence="9" id="KW-0663">Pyridoxal phosphate</keyword>
<dbReference type="PANTHER" id="PTHR48078">
    <property type="entry name" value="THREONINE DEHYDRATASE, MITOCHONDRIAL-RELATED"/>
    <property type="match status" value="1"/>
</dbReference>
<dbReference type="NCBIfam" id="TIGR01127">
    <property type="entry name" value="ilvA_1Cterm"/>
    <property type="match status" value="1"/>
</dbReference>